<dbReference type="Gene3D" id="3.40.50.300">
    <property type="entry name" value="P-loop containing nucleotide triphosphate hydrolases"/>
    <property type="match status" value="1"/>
</dbReference>
<reference evidence="1 2" key="1">
    <citation type="journal article" date="2017" name="Curr. Biol.">
        <title>Genome architecture and evolution of a unichromosomal asexual nematode.</title>
        <authorList>
            <person name="Fradin H."/>
            <person name="Zegar C."/>
            <person name="Gutwein M."/>
            <person name="Lucas J."/>
            <person name="Kovtun M."/>
            <person name="Corcoran D."/>
            <person name="Baugh L.R."/>
            <person name="Kiontke K."/>
            <person name="Gunsalus K."/>
            <person name="Fitch D.H."/>
            <person name="Piano F."/>
        </authorList>
    </citation>
    <scope>NUCLEOTIDE SEQUENCE [LARGE SCALE GENOMIC DNA]</scope>
    <source>
        <strain evidence="1">PF1309</strain>
    </source>
</reference>
<dbReference type="AlphaFoldDB" id="A0A2A2KJ03"/>
<proteinExistence type="predicted"/>
<evidence type="ECO:0000313" key="1">
    <source>
        <dbReference type="EMBL" id="PAV73843.1"/>
    </source>
</evidence>
<name>A0A2A2KJ03_9BILA</name>
<gene>
    <name evidence="1" type="ORF">WR25_00708</name>
</gene>
<protein>
    <recommendedName>
        <fullName evidence="3">Zeta toxin domain-containing protein</fullName>
    </recommendedName>
</protein>
<comment type="caution">
    <text evidence="1">The sequence shown here is derived from an EMBL/GenBank/DDBJ whole genome shotgun (WGS) entry which is preliminary data.</text>
</comment>
<dbReference type="EMBL" id="LIAE01008475">
    <property type="protein sequence ID" value="PAV73843.1"/>
    <property type="molecule type" value="Genomic_DNA"/>
</dbReference>
<accession>A0A2A2KJ03</accession>
<organism evidence="1 2">
    <name type="scientific">Diploscapter pachys</name>
    <dbReference type="NCBI Taxonomy" id="2018661"/>
    <lineage>
        <taxon>Eukaryota</taxon>
        <taxon>Metazoa</taxon>
        <taxon>Ecdysozoa</taxon>
        <taxon>Nematoda</taxon>
        <taxon>Chromadorea</taxon>
        <taxon>Rhabditida</taxon>
        <taxon>Rhabditina</taxon>
        <taxon>Rhabditomorpha</taxon>
        <taxon>Rhabditoidea</taxon>
        <taxon>Rhabditidae</taxon>
        <taxon>Diploscapter</taxon>
    </lineage>
</organism>
<dbReference type="Proteomes" id="UP000218231">
    <property type="component" value="Unassembled WGS sequence"/>
</dbReference>
<keyword evidence="2" id="KW-1185">Reference proteome</keyword>
<dbReference type="InterPro" id="IPR027417">
    <property type="entry name" value="P-loop_NTPase"/>
</dbReference>
<evidence type="ECO:0008006" key="3">
    <source>
        <dbReference type="Google" id="ProtNLM"/>
    </source>
</evidence>
<dbReference type="Pfam" id="PF13671">
    <property type="entry name" value="AAA_33"/>
    <property type="match status" value="1"/>
</dbReference>
<evidence type="ECO:0000313" key="2">
    <source>
        <dbReference type="Proteomes" id="UP000218231"/>
    </source>
</evidence>
<dbReference type="SUPFAM" id="SSF52540">
    <property type="entry name" value="P-loop containing nucleoside triphosphate hydrolases"/>
    <property type="match status" value="1"/>
</dbReference>
<sequence>MSIIGVRQGDVSMPKPVLHLISGKIASGKSTLAKSLATEGSTVLLTEDHWLSRLYPGQIKSVTDYVRFAHQIREVLGPLVIDVLRAGVTVVLDFPANTPQDRQWLRGLADAAEVSHCVHYIEVDDDTCRDRLHIRNHHGEHEFAATDAEFDLITSYFRAPHENEGLQIEIHR</sequence>